<comment type="subcellular location">
    <subcellularLocation>
        <location evidence="12">Cytoplasm</location>
    </subcellularLocation>
</comment>
<feature type="domain" description="GHMP kinase C-terminal" evidence="14">
    <location>
        <begin position="218"/>
        <end position="295"/>
    </location>
</feature>
<proteinExistence type="inferred from homology"/>
<keyword evidence="12" id="KW-0963">Cytoplasm</keyword>
<dbReference type="PANTHER" id="PTHR20861">
    <property type="entry name" value="HOMOSERINE/4-DIPHOSPHOCYTIDYL-2-C-METHYL-D-ERYTHRITOL KINASE"/>
    <property type="match status" value="1"/>
</dbReference>
<feature type="domain" description="GHMP kinase N-terminal" evidence="13">
    <location>
        <begin position="70"/>
        <end position="157"/>
    </location>
</feature>
<evidence type="ECO:0000259" key="14">
    <source>
        <dbReference type="Pfam" id="PF08544"/>
    </source>
</evidence>
<dbReference type="GO" id="GO:0016301">
    <property type="term" value="F:kinase activity"/>
    <property type="evidence" value="ECO:0007669"/>
    <property type="project" value="UniProtKB-KW"/>
</dbReference>
<dbReference type="Gene3D" id="3.30.70.890">
    <property type="entry name" value="GHMP kinase, C-terminal domain"/>
    <property type="match status" value="1"/>
</dbReference>
<organism evidence="15 16">
    <name type="scientific">Aliiglaciecola litoralis</name>
    <dbReference type="NCBI Taxonomy" id="582857"/>
    <lineage>
        <taxon>Bacteria</taxon>
        <taxon>Pseudomonadati</taxon>
        <taxon>Pseudomonadota</taxon>
        <taxon>Gammaproteobacteria</taxon>
        <taxon>Alteromonadales</taxon>
        <taxon>Alteromonadaceae</taxon>
        <taxon>Aliiglaciecola</taxon>
    </lineage>
</organism>
<evidence type="ECO:0000256" key="5">
    <source>
        <dbReference type="ARBA" id="ARBA00022605"/>
    </source>
</evidence>
<dbReference type="InterPro" id="IPR006204">
    <property type="entry name" value="GHMP_kinase_N_dom"/>
</dbReference>
<dbReference type="EMBL" id="BAAAFD010000003">
    <property type="protein sequence ID" value="GAA0855690.1"/>
    <property type="molecule type" value="Genomic_DNA"/>
</dbReference>
<dbReference type="PRINTS" id="PR00958">
    <property type="entry name" value="HOMSERKINASE"/>
</dbReference>
<evidence type="ECO:0000256" key="4">
    <source>
        <dbReference type="ARBA" id="ARBA00017858"/>
    </source>
</evidence>
<dbReference type="NCBIfam" id="NF002288">
    <property type="entry name" value="PRK01212.1-4"/>
    <property type="match status" value="1"/>
</dbReference>
<dbReference type="InterPro" id="IPR036554">
    <property type="entry name" value="GHMP_kinase_C_sf"/>
</dbReference>
<dbReference type="SUPFAM" id="SSF54211">
    <property type="entry name" value="Ribosomal protein S5 domain 2-like"/>
    <property type="match status" value="1"/>
</dbReference>
<feature type="binding site" evidence="12">
    <location>
        <begin position="98"/>
        <end position="108"/>
    </location>
    <ligand>
        <name>ATP</name>
        <dbReference type="ChEBI" id="CHEBI:30616"/>
    </ligand>
</feature>
<dbReference type="InterPro" id="IPR000870">
    <property type="entry name" value="Homoserine_kinase"/>
</dbReference>
<evidence type="ECO:0000256" key="11">
    <source>
        <dbReference type="ARBA" id="ARBA00049375"/>
    </source>
</evidence>
<evidence type="ECO:0000256" key="8">
    <source>
        <dbReference type="ARBA" id="ARBA00022741"/>
    </source>
</evidence>
<keyword evidence="9 12" id="KW-0418">Kinase</keyword>
<evidence type="ECO:0000313" key="15">
    <source>
        <dbReference type="EMBL" id="GAA0855690.1"/>
    </source>
</evidence>
<evidence type="ECO:0000256" key="10">
    <source>
        <dbReference type="ARBA" id="ARBA00022840"/>
    </source>
</evidence>
<evidence type="ECO:0000256" key="9">
    <source>
        <dbReference type="ARBA" id="ARBA00022777"/>
    </source>
</evidence>
<dbReference type="HAMAP" id="MF_00384">
    <property type="entry name" value="Homoser_kinase"/>
    <property type="match status" value="1"/>
</dbReference>
<dbReference type="InterPro" id="IPR013750">
    <property type="entry name" value="GHMP_kinase_C_dom"/>
</dbReference>
<dbReference type="RefSeq" id="WP_343858290.1">
    <property type="nucleotide sequence ID" value="NZ_BAAAFD010000003.1"/>
</dbReference>
<keyword evidence="16" id="KW-1185">Reference proteome</keyword>
<reference evidence="15 16" key="1">
    <citation type="journal article" date="2019" name="Int. J. Syst. Evol. Microbiol.">
        <title>The Global Catalogue of Microorganisms (GCM) 10K type strain sequencing project: providing services to taxonomists for standard genome sequencing and annotation.</title>
        <authorList>
            <consortium name="The Broad Institute Genomics Platform"/>
            <consortium name="The Broad Institute Genome Sequencing Center for Infectious Disease"/>
            <person name="Wu L."/>
            <person name="Ma J."/>
        </authorList>
    </citation>
    <scope>NUCLEOTIDE SEQUENCE [LARGE SCALE GENOMIC DNA]</scope>
    <source>
        <strain evidence="15 16">JCM 15896</strain>
    </source>
</reference>
<dbReference type="PROSITE" id="PS00627">
    <property type="entry name" value="GHMP_KINASES_ATP"/>
    <property type="match status" value="1"/>
</dbReference>
<gene>
    <name evidence="12 15" type="primary">thrB</name>
    <name evidence="15" type="ORF">GCM10009114_15090</name>
</gene>
<evidence type="ECO:0000256" key="6">
    <source>
        <dbReference type="ARBA" id="ARBA00022679"/>
    </source>
</evidence>
<evidence type="ECO:0000256" key="1">
    <source>
        <dbReference type="ARBA" id="ARBA00005015"/>
    </source>
</evidence>
<evidence type="ECO:0000313" key="16">
    <source>
        <dbReference type="Proteomes" id="UP001500359"/>
    </source>
</evidence>
<sequence length="319" mass="34338">MAKKVTAYAPASIGNVSLGFDLLGAALKPIDGHCLGDKVEVSSAEQFSLNVVGRFAHKLPADPTTNIAAHCFHMFSAKLKEKGIPVSDVAMVLHKNLPIGSGLGSSASSIVAALHSLNVFFDSPFSQHQMLLMMGELEGQISGSVHYDNVAPCFVGGLTLMNHHGDHIALKLPLFENWYWVVCYSGISVSTSVARDILPKQVSIADTIKFGQQLAVFVDACHRQDENLAAAMMQDVVAEPYRKSLLPNFDASREFVMQNGGLAFGISGSGPTVFAITNDAQHAEKIKDWLQQHYIQNDDGFSHICRIDAQGADASTIIA</sequence>
<keyword evidence="6 12" id="KW-0808">Transferase</keyword>
<evidence type="ECO:0000256" key="2">
    <source>
        <dbReference type="ARBA" id="ARBA00007370"/>
    </source>
</evidence>
<dbReference type="InterPro" id="IPR006203">
    <property type="entry name" value="GHMP_knse_ATP-bd_CS"/>
</dbReference>
<dbReference type="Pfam" id="PF08544">
    <property type="entry name" value="GHMP_kinases_C"/>
    <property type="match status" value="1"/>
</dbReference>
<dbReference type="EC" id="2.7.1.39" evidence="3 12"/>
<keyword evidence="10 12" id="KW-0067">ATP-binding</keyword>
<evidence type="ECO:0000259" key="13">
    <source>
        <dbReference type="Pfam" id="PF00288"/>
    </source>
</evidence>
<comment type="similarity">
    <text evidence="2 12">Belongs to the GHMP kinase family. Homoserine kinase subfamily.</text>
</comment>
<keyword evidence="7 12" id="KW-0791">Threonine biosynthesis</keyword>
<name>A0ABN1LGV0_9ALTE</name>
<dbReference type="PANTHER" id="PTHR20861:SF1">
    <property type="entry name" value="HOMOSERINE KINASE"/>
    <property type="match status" value="1"/>
</dbReference>
<evidence type="ECO:0000256" key="12">
    <source>
        <dbReference type="HAMAP-Rule" id="MF_00384"/>
    </source>
</evidence>
<accession>A0ABN1LGV0</accession>
<dbReference type="InterPro" id="IPR014721">
    <property type="entry name" value="Ribsml_uS5_D2-typ_fold_subgr"/>
</dbReference>
<dbReference type="InterPro" id="IPR020568">
    <property type="entry name" value="Ribosomal_Su5_D2-typ_SF"/>
</dbReference>
<dbReference type="Gene3D" id="3.30.230.10">
    <property type="match status" value="1"/>
</dbReference>
<keyword evidence="5 12" id="KW-0028">Amino-acid biosynthesis</keyword>
<dbReference type="Proteomes" id="UP001500359">
    <property type="component" value="Unassembled WGS sequence"/>
</dbReference>
<dbReference type="PIRSF" id="PIRSF000676">
    <property type="entry name" value="Homoser_kin"/>
    <property type="match status" value="1"/>
</dbReference>
<comment type="catalytic activity">
    <reaction evidence="11 12">
        <text>L-homoserine + ATP = O-phospho-L-homoserine + ADP + H(+)</text>
        <dbReference type="Rhea" id="RHEA:13985"/>
        <dbReference type="ChEBI" id="CHEBI:15378"/>
        <dbReference type="ChEBI" id="CHEBI:30616"/>
        <dbReference type="ChEBI" id="CHEBI:57476"/>
        <dbReference type="ChEBI" id="CHEBI:57590"/>
        <dbReference type="ChEBI" id="CHEBI:456216"/>
        <dbReference type="EC" id="2.7.1.39"/>
    </reaction>
</comment>
<evidence type="ECO:0000256" key="3">
    <source>
        <dbReference type="ARBA" id="ARBA00012078"/>
    </source>
</evidence>
<keyword evidence="8 12" id="KW-0547">Nucleotide-binding</keyword>
<comment type="function">
    <text evidence="12">Catalyzes the ATP-dependent phosphorylation of L-homoserine to L-homoserine phosphate.</text>
</comment>
<dbReference type="SUPFAM" id="SSF55060">
    <property type="entry name" value="GHMP Kinase, C-terminal domain"/>
    <property type="match status" value="1"/>
</dbReference>
<comment type="pathway">
    <text evidence="1 12">Amino-acid biosynthesis; L-threonine biosynthesis; L-threonine from L-aspartate: step 4/5.</text>
</comment>
<protein>
    <recommendedName>
        <fullName evidence="4 12">Homoserine kinase</fullName>
        <shortName evidence="12">HK</shortName>
        <shortName evidence="12">HSK</shortName>
        <ecNumber evidence="3 12">2.7.1.39</ecNumber>
    </recommendedName>
</protein>
<evidence type="ECO:0000256" key="7">
    <source>
        <dbReference type="ARBA" id="ARBA00022697"/>
    </source>
</evidence>
<dbReference type="NCBIfam" id="TIGR00191">
    <property type="entry name" value="thrB"/>
    <property type="match status" value="1"/>
</dbReference>
<comment type="caution">
    <text evidence="15">The sequence shown here is derived from an EMBL/GenBank/DDBJ whole genome shotgun (WGS) entry which is preliminary data.</text>
</comment>
<dbReference type="Pfam" id="PF00288">
    <property type="entry name" value="GHMP_kinases_N"/>
    <property type="match status" value="1"/>
</dbReference>